<dbReference type="NCBIfam" id="TIGR01726">
    <property type="entry name" value="HEQRo_perm_3TM"/>
    <property type="match status" value="1"/>
</dbReference>
<dbReference type="PANTHER" id="PTHR30614:SF7">
    <property type="entry name" value="GLUTAMINE ABC TRANSPORTER PERMEASE PROTEIN GLNM-RELATED"/>
    <property type="match status" value="1"/>
</dbReference>
<feature type="transmembrane region" description="Helical" evidence="8">
    <location>
        <begin position="83"/>
        <end position="101"/>
    </location>
</feature>
<feature type="transmembrane region" description="Helical" evidence="8">
    <location>
        <begin position="180"/>
        <end position="204"/>
    </location>
</feature>
<keyword evidence="3" id="KW-1003">Cell membrane</keyword>
<dbReference type="OrthoDB" id="9805999at2"/>
<keyword evidence="11" id="KW-1185">Reference proteome</keyword>
<dbReference type="InterPro" id="IPR043429">
    <property type="entry name" value="ArtM/GltK/GlnP/TcyL/YhdX-like"/>
</dbReference>
<feature type="transmembrane region" description="Helical" evidence="8">
    <location>
        <begin position="147"/>
        <end position="168"/>
    </location>
</feature>
<keyword evidence="7 8" id="KW-0472">Membrane</keyword>
<sequence>MLDFSILTDYWGTFMLGFWNTVKASVIALAASLLLGTIVAVCRISVFAPLRWISTAFTEFVRNIPLLLIVLLMYLGFRLPGFAAGVTGLSIYTAAFIAEAIRAGIQSIPKGQSEAARATGLTYLQTMRFVVLPQAFKIVIPPLGNQFLNLVKNSSILAVVAGMDIMYYADIISTDTFVVFSVYIFVACFYLLLTIPLSAAISYLERRLHTSR</sequence>
<dbReference type="InterPro" id="IPR035906">
    <property type="entry name" value="MetI-like_sf"/>
</dbReference>
<dbReference type="STRING" id="1126833.VN24_21820"/>
<dbReference type="RefSeq" id="WP_045672149.1">
    <property type="nucleotide sequence ID" value="NZ_CP011058.1"/>
</dbReference>
<evidence type="ECO:0000313" key="11">
    <source>
        <dbReference type="Proteomes" id="UP000032633"/>
    </source>
</evidence>
<keyword evidence="6 8" id="KW-1133">Transmembrane helix</keyword>
<dbReference type="Gene3D" id="1.10.3720.10">
    <property type="entry name" value="MetI-like"/>
    <property type="match status" value="1"/>
</dbReference>
<accession>A0A0D5NN48</accession>
<evidence type="ECO:0000313" key="10">
    <source>
        <dbReference type="EMBL" id="AJY76724.1"/>
    </source>
</evidence>
<feature type="transmembrane region" description="Helical" evidence="8">
    <location>
        <begin position="24"/>
        <end position="48"/>
    </location>
</feature>
<comment type="similarity">
    <text evidence="8">Belongs to the binding-protein-dependent transport system permease family.</text>
</comment>
<dbReference type="EMBL" id="CP011058">
    <property type="protein sequence ID" value="AJY76724.1"/>
    <property type="molecule type" value="Genomic_DNA"/>
</dbReference>
<reference evidence="10 11" key="1">
    <citation type="journal article" date="2015" name="J. Biotechnol.">
        <title>Complete genome sequence of Paenibacillus beijingensis 7188(T) (=DSM 24997(T)), a novel rhizobacterium from jujube garden soil.</title>
        <authorList>
            <person name="Kwak Y."/>
            <person name="Shin J.H."/>
        </authorList>
    </citation>
    <scope>NUCLEOTIDE SEQUENCE [LARGE SCALE GENOMIC DNA]</scope>
    <source>
        <strain evidence="10 11">DSM 24997</strain>
    </source>
</reference>
<dbReference type="FunFam" id="1.10.3720.10:FF:000033">
    <property type="entry name" value="Polar amino acid ABC transporter permease"/>
    <property type="match status" value="1"/>
</dbReference>
<dbReference type="Proteomes" id="UP000032633">
    <property type="component" value="Chromosome"/>
</dbReference>
<evidence type="ECO:0000256" key="7">
    <source>
        <dbReference type="ARBA" id="ARBA00023136"/>
    </source>
</evidence>
<dbReference type="InterPro" id="IPR000515">
    <property type="entry name" value="MetI-like"/>
</dbReference>
<evidence type="ECO:0000256" key="6">
    <source>
        <dbReference type="ARBA" id="ARBA00022989"/>
    </source>
</evidence>
<name>A0A0D5NN48_9BACL</name>
<dbReference type="CDD" id="cd06261">
    <property type="entry name" value="TM_PBP2"/>
    <property type="match status" value="1"/>
</dbReference>
<dbReference type="GO" id="GO:0043190">
    <property type="term" value="C:ATP-binding cassette (ABC) transporter complex"/>
    <property type="evidence" value="ECO:0007669"/>
    <property type="project" value="InterPro"/>
</dbReference>
<keyword evidence="2 8" id="KW-0813">Transport</keyword>
<keyword evidence="5" id="KW-0029">Amino-acid transport</keyword>
<dbReference type="AlphaFoldDB" id="A0A0D5NN48"/>
<dbReference type="InterPro" id="IPR010065">
    <property type="entry name" value="AA_ABC_transptr_permease_3TM"/>
</dbReference>
<evidence type="ECO:0000259" key="9">
    <source>
        <dbReference type="PROSITE" id="PS50928"/>
    </source>
</evidence>
<dbReference type="KEGG" id="pbj:VN24_21820"/>
<comment type="subcellular location">
    <subcellularLocation>
        <location evidence="1 8">Cell membrane</location>
        <topology evidence="1 8">Multi-pass membrane protein</topology>
    </subcellularLocation>
</comment>
<evidence type="ECO:0000256" key="3">
    <source>
        <dbReference type="ARBA" id="ARBA00022475"/>
    </source>
</evidence>
<feature type="domain" description="ABC transmembrane type-1" evidence="9">
    <location>
        <begin position="18"/>
        <end position="201"/>
    </location>
</feature>
<dbReference type="GO" id="GO:0006865">
    <property type="term" value="P:amino acid transport"/>
    <property type="evidence" value="ECO:0007669"/>
    <property type="project" value="UniProtKB-KW"/>
</dbReference>
<feature type="transmembrane region" description="Helical" evidence="8">
    <location>
        <begin position="60"/>
        <end position="77"/>
    </location>
</feature>
<dbReference type="GO" id="GO:0022857">
    <property type="term" value="F:transmembrane transporter activity"/>
    <property type="evidence" value="ECO:0007669"/>
    <property type="project" value="InterPro"/>
</dbReference>
<dbReference type="PROSITE" id="PS50928">
    <property type="entry name" value="ABC_TM1"/>
    <property type="match status" value="1"/>
</dbReference>
<proteinExistence type="inferred from homology"/>
<evidence type="ECO:0000256" key="5">
    <source>
        <dbReference type="ARBA" id="ARBA00022970"/>
    </source>
</evidence>
<dbReference type="PATRIC" id="fig|1126833.4.peg.4792"/>
<evidence type="ECO:0000256" key="4">
    <source>
        <dbReference type="ARBA" id="ARBA00022692"/>
    </source>
</evidence>
<dbReference type="PANTHER" id="PTHR30614">
    <property type="entry name" value="MEMBRANE COMPONENT OF AMINO ACID ABC TRANSPORTER"/>
    <property type="match status" value="1"/>
</dbReference>
<dbReference type="HOGENOM" id="CLU_019602_1_0_9"/>
<evidence type="ECO:0000256" key="2">
    <source>
        <dbReference type="ARBA" id="ARBA00022448"/>
    </source>
</evidence>
<evidence type="ECO:0000256" key="1">
    <source>
        <dbReference type="ARBA" id="ARBA00004651"/>
    </source>
</evidence>
<dbReference type="SUPFAM" id="SSF161098">
    <property type="entry name" value="MetI-like"/>
    <property type="match status" value="1"/>
</dbReference>
<organism evidence="10 11">
    <name type="scientific">Paenibacillus beijingensis</name>
    <dbReference type="NCBI Taxonomy" id="1126833"/>
    <lineage>
        <taxon>Bacteria</taxon>
        <taxon>Bacillati</taxon>
        <taxon>Bacillota</taxon>
        <taxon>Bacilli</taxon>
        <taxon>Bacillales</taxon>
        <taxon>Paenibacillaceae</taxon>
        <taxon>Paenibacillus</taxon>
    </lineage>
</organism>
<gene>
    <name evidence="10" type="ORF">VN24_21820</name>
</gene>
<dbReference type="Pfam" id="PF00528">
    <property type="entry name" value="BPD_transp_1"/>
    <property type="match status" value="1"/>
</dbReference>
<evidence type="ECO:0000256" key="8">
    <source>
        <dbReference type="RuleBase" id="RU363032"/>
    </source>
</evidence>
<keyword evidence="4 8" id="KW-0812">Transmembrane</keyword>
<protein>
    <submittedName>
        <fullName evidence="10">Glutamine ABC transporter permease</fullName>
    </submittedName>
</protein>
<reference evidence="11" key="2">
    <citation type="submission" date="2015-03" db="EMBL/GenBank/DDBJ databases">
        <title>Genome sequence of Paenibacillus beijingensis strain DSM 24997T.</title>
        <authorList>
            <person name="Kwak Y."/>
            <person name="Shin J.-H."/>
        </authorList>
    </citation>
    <scope>NUCLEOTIDE SEQUENCE [LARGE SCALE GENOMIC DNA]</scope>
    <source>
        <strain evidence="11">DSM 24997</strain>
    </source>
</reference>